<comment type="caution">
    <text evidence="5">The sequence shown here is derived from an EMBL/GenBank/DDBJ whole genome shotgun (WGS) entry which is preliminary data.</text>
</comment>
<dbReference type="Pfam" id="PF13579">
    <property type="entry name" value="Glyco_trans_4_4"/>
    <property type="match status" value="1"/>
</dbReference>
<keyword evidence="1" id="KW-0328">Glycosyltransferase</keyword>
<evidence type="ECO:0000259" key="4">
    <source>
        <dbReference type="Pfam" id="PF13579"/>
    </source>
</evidence>
<evidence type="ECO:0000313" key="5">
    <source>
        <dbReference type="EMBL" id="TDK31762.1"/>
    </source>
</evidence>
<dbReference type="InterPro" id="IPR001296">
    <property type="entry name" value="Glyco_trans_1"/>
</dbReference>
<dbReference type="PANTHER" id="PTHR12526:SF510">
    <property type="entry name" value="D-INOSITOL 3-PHOSPHATE GLYCOSYLTRANSFERASE"/>
    <property type="match status" value="1"/>
</dbReference>
<sequence length="372" mass="40048">MTNDVCFLIRAFSGGGAQRDAVLLANGLAGLGRSVSILVLDANGPLRSLVDPRVDIRDLGRGQKLKMAFALPAVRSAIADARPAVLVASEASGNVLAVAATRFLSSERRPRLVLREVASPMQAKTTDPYIQNRLAYRLAPWLYPKADLVLALTEPVRRDLVQHFRVLQERAVVLGSNAVLTQSKDVILNALNRDVEPDLLVAVGRLSKEKGFDVLLSAVALVKQNAPVKLVIVGEGPARPDLEAQIKTLGLRDTVQLVGFQNDPGVFLRRAAIFVSASRHEGLGNAIIEALAWGLPVVSTDAPYGPREILQNGRCGELVPVDDPEALARAITANLGRPHDERVCKERAADFTVENAAKAFLNALNLQGISFH</sequence>
<evidence type="ECO:0000313" key="6">
    <source>
        <dbReference type="Proteomes" id="UP000295238"/>
    </source>
</evidence>
<dbReference type="GO" id="GO:0016757">
    <property type="term" value="F:glycosyltransferase activity"/>
    <property type="evidence" value="ECO:0007669"/>
    <property type="project" value="UniProtKB-KW"/>
</dbReference>
<reference evidence="5 6" key="1">
    <citation type="submission" date="2019-03" db="EMBL/GenBank/DDBJ databases">
        <title>Rhizobium sp. nov., an bacterium isolated from biocrust in Mu Us Desert.</title>
        <authorList>
            <person name="Lixiong L."/>
        </authorList>
    </citation>
    <scope>NUCLEOTIDE SEQUENCE [LARGE SCALE GENOMIC DNA]</scope>
    <source>
        <strain evidence="5 6">SPY-1</strain>
    </source>
</reference>
<keyword evidence="6" id="KW-1185">Reference proteome</keyword>
<dbReference type="SUPFAM" id="SSF53756">
    <property type="entry name" value="UDP-Glycosyltransferase/glycogen phosphorylase"/>
    <property type="match status" value="1"/>
</dbReference>
<accession>A0A4R5UAD5</accession>
<dbReference type="AlphaFoldDB" id="A0A4R5UAD5"/>
<name>A0A4R5UAD5_9HYPH</name>
<dbReference type="OrthoDB" id="9781738at2"/>
<dbReference type="CDD" id="cd03811">
    <property type="entry name" value="GT4_GT28_WabH-like"/>
    <property type="match status" value="1"/>
</dbReference>
<dbReference type="PANTHER" id="PTHR12526">
    <property type="entry name" value="GLYCOSYLTRANSFERASE"/>
    <property type="match status" value="1"/>
</dbReference>
<dbReference type="Proteomes" id="UP000295238">
    <property type="component" value="Unassembled WGS sequence"/>
</dbReference>
<gene>
    <name evidence="5" type="ORF">E2F50_19020</name>
</gene>
<dbReference type="Gene3D" id="3.40.50.2000">
    <property type="entry name" value="Glycogen Phosphorylase B"/>
    <property type="match status" value="2"/>
</dbReference>
<evidence type="ECO:0000256" key="2">
    <source>
        <dbReference type="ARBA" id="ARBA00022679"/>
    </source>
</evidence>
<dbReference type="EMBL" id="SMTL01000006">
    <property type="protein sequence ID" value="TDK31762.1"/>
    <property type="molecule type" value="Genomic_DNA"/>
</dbReference>
<protein>
    <submittedName>
        <fullName evidence="5">Glycosyltransferase</fullName>
    </submittedName>
</protein>
<organism evidence="5 6">
    <name type="scientific">Rhizobium deserti</name>
    <dbReference type="NCBI Taxonomy" id="2547961"/>
    <lineage>
        <taxon>Bacteria</taxon>
        <taxon>Pseudomonadati</taxon>
        <taxon>Pseudomonadota</taxon>
        <taxon>Alphaproteobacteria</taxon>
        <taxon>Hyphomicrobiales</taxon>
        <taxon>Rhizobiaceae</taxon>
        <taxon>Rhizobium/Agrobacterium group</taxon>
        <taxon>Rhizobium</taxon>
    </lineage>
</organism>
<feature type="domain" description="Glycosyltransferase subfamily 4-like N-terminal" evidence="4">
    <location>
        <begin position="15"/>
        <end position="174"/>
    </location>
</feature>
<keyword evidence="2 5" id="KW-0808">Transferase</keyword>
<proteinExistence type="predicted"/>
<dbReference type="InterPro" id="IPR028098">
    <property type="entry name" value="Glyco_trans_4-like_N"/>
</dbReference>
<dbReference type="Pfam" id="PF00534">
    <property type="entry name" value="Glycos_transf_1"/>
    <property type="match status" value="1"/>
</dbReference>
<evidence type="ECO:0000259" key="3">
    <source>
        <dbReference type="Pfam" id="PF00534"/>
    </source>
</evidence>
<feature type="domain" description="Glycosyl transferase family 1" evidence="3">
    <location>
        <begin position="187"/>
        <end position="348"/>
    </location>
</feature>
<evidence type="ECO:0000256" key="1">
    <source>
        <dbReference type="ARBA" id="ARBA00022676"/>
    </source>
</evidence>
<dbReference type="RefSeq" id="WP_133317764.1">
    <property type="nucleotide sequence ID" value="NZ_SMTL01000006.1"/>
</dbReference>